<evidence type="ECO:0000313" key="3">
    <source>
        <dbReference type="EMBL" id="MBC8543726.1"/>
    </source>
</evidence>
<dbReference type="EMBL" id="JACRSQ010000012">
    <property type="protein sequence ID" value="MBC8543726.1"/>
    <property type="molecule type" value="Genomic_DNA"/>
</dbReference>
<proteinExistence type="predicted"/>
<dbReference type="Gene3D" id="3.40.50.720">
    <property type="entry name" value="NAD(P)-binding Rossmann-like Domain"/>
    <property type="match status" value="1"/>
</dbReference>
<sequence length="332" mass="36434">MIRYATIGTGWITDAFIRGASMVPELQLAAVYSRTEKGAIQFASKYAGEIQLFTDLTSMAACPDIDAVYIASPNSLHYSQSKLFLEHGKHVICEKPAVVLPGEMRVLQHIAKERGLIYMEAIMMMHLPARRVLHDAVKKLGRIYSARIDFSQLSSKYPSLLEGGLPNIFNPAFATGALMDLGIYCVYPVIDLFGMPVSLRADALFLPTGADGVGNCLFIYQDKHINISYSKVGQDRIGSEIIGDAGTLRIQSISQLGGIALVQKDGTEIPIWGHDEKDVLMSGEAQDFARYILNFDSSREEYEAASALSLDVSLVMDEIRNSAGIQFPLDCP</sequence>
<dbReference type="InterPro" id="IPR055170">
    <property type="entry name" value="GFO_IDH_MocA-like_dom"/>
</dbReference>
<dbReference type="InterPro" id="IPR036291">
    <property type="entry name" value="NAD(P)-bd_dom_sf"/>
</dbReference>
<dbReference type="RefSeq" id="WP_177715675.1">
    <property type="nucleotide sequence ID" value="NZ_JACRSQ010000012.1"/>
</dbReference>
<accession>A0A926I266</accession>
<dbReference type="InterPro" id="IPR000683">
    <property type="entry name" value="Gfo/Idh/MocA-like_OxRdtase_N"/>
</dbReference>
<dbReference type="SUPFAM" id="SSF51735">
    <property type="entry name" value="NAD(P)-binding Rossmann-fold domains"/>
    <property type="match status" value="1"/>
</dbReference>
<evidence type="ECO:0000259" key="2">
    <source>
        <dbReference type="Pfam" id="PF22725"/>
    </source>
</evidence>
<evidence type="ECO:0000313" key="4">
    <source>
        <dbReference type="Proteomes" id="UP000657006"/>
    </source>
</evidence>
<comment type="caution">
    <text evidence="3">The sequence shown here is derived from an EMBL/GenBank/DDBJ whole genome shotgun (WGS) entry which is preliminary data.</text>
</comment>
<dbReference type="Proteomes" id="UP000657006">
    <property type="component" value="Unassembled WGS sequence"/>
</dbReference>
<dbReference type="PANTHER" id="PTHR43054">
    <property type="match status" value="1"/>
</dbReference>
<organism evidence="3 4">
    <name type="scientific">Bianquea renquensis</name>
    <dbReference type="NCBI Taxonomy" id="2763661"/>
    <lineage>
        <taxon>Bacteria</taxon>
        <taxon>Bacillati</taxon>
        <taxon>Bacillota</taxon>
        <taxon>Clostridia</taxon>
        <taxon>Eubacteriales</taxon>
        <taxon>Bianqueaceae</taxon>
        <taxon>Bianquea</taxon>
    </lineage>
</organism>
<dbReference type="Gene3D" id="3.30.360.10">
    <property type="entry name" value="Dihydrodipicolinate Reductase, domain 2"/>
    <property type="match status" value="1"/>
</dbReference>
<dbReference type="PANTHER" id="PTHR43054:SF1">
    <property type="entry name" value="SCYLLO-INOSITOL 2-DEHYDROGENASE (NADP(+)) IOLU"/>
    <property type="match status" value="1"/>
</dbReference>
<dbReference type="GO" id="GO:0000166">
    <property type="term" value="F:nucleotide binding"/>
    <property type="evidence" value="ECO:0007669"/>
    <property type="project" value="InterPro"/>
</dbReference>
<dbReference type="SUPFAM" id="SSF55347">
    <property type="entry name" value="Glyceraldehyde-3-phosphate dehydrogenase-like, C-terminal domain"/>
    <property type="match status" value="1"/>
</dbReference>
<feature type="domain" description="Gfo/Idh/MocA-like oxidoreductase N-terminal" evidence="1">
    <location>
        <begin position="2"/>
        <end position="120"/>
    </location>
</feature>
<evidence type="ECO:0000259" key="1">
    <source>
        <dbReference type="Pfam" id="PF01408"/>
    </source>
</evidence>
<name>A0A926I266_9FIRM</name>
<dbReference type="Pfam" id="PF01408">
    <property type="entry name" value="GFO_IDH_MocA"/>
    <property type="match status" value="1"/>
</dbReference>
<feature type="domain" description="GFO/IDH/MocA-like oxidoreductase" evidence="2">
    <location>
        <begin position="138"/>
        <end position="249"/>
    </location>
</feature>
<keyword evidence="4" id="KW-1185">Reference proteome</keyword>
<dbReference type="AlphaFoldDB" id="A0A926I266"/>
<dbReference type="Pfam" id="PF22725">
    <property type="entry name" value="GFO_IDH_MocA_C3"/>
    <property type="match status" value="1"/>
</dbReference>
<gene>
    <name evidence="3" type="ORF">H8730_09225</name>
</gene>
<protein>
    <submittedName>
        <fullName evidence="3">Gfo/Idh/MocA family oxidoreductase</fullName>
    </submittedName>
</protein>
<reference evidence="3" key="1">
    <citation type="submission" date="2020-08" db="EMBL/GenBank/DDBJ databases">
        <title>Genome public.</title>
        <authorList>
            <person name="Liu C."/>
            <person name="Sun Q."/>
        </authorList>
    </citation>
    <scope>NUCLEOTIDE SEQUENCE</scope>
    <source>
        <strain evidence="3">NSJ-32</strain>
    </source>
</reference>